<dbReference type="SUPFAM" id="SSF56672">
    <property type="entry name" value="DNA/RNA polymerases"/>
    <property type="match status" value="1"/>
</dbReference>
<organism evidence="3 4">
    <name type="scientific">Rubroshorea leprosula</name>
    <dbReference type="NCBI Taxonomy" id="152421"/>
    <lineage>
        <taxon>Eukaryota</taxon>
        <taxon>Viridiplantae</taxon>
        <taxon>Streptophyta</taxon>
        <taxon>Embryophyta</taxon>
        <taxon>Tracheophyta</taxon>
        <taxon>Spermatophyta</taxon>
        <taxon>Magnoliopsida</taxon>
        <taxon>eudicotyledons</taxon>
        <taxon>Gunneridae</taxon>
        <taxon>Pentapetalae</taxon>
        <taxon>rosids</taxon>
        <taxon>malvids</taxon>
        <taxon>Malvales</taxon>
        <taxon>Dipterocarpaceae</taxon>
        <taxon>Rubroshorea</taxon>
    </lineage>
</organism>
<dbReference type="InterPro" id="IPR043502">
    <property type="entry name" value="DNA/RNA_pol_sf"/>
</dbReference>
<dbReference type="InterPro" id="IPR026960">
    <property type="entry name" value="RVT-Znf"/>
</dbReference>
<dbReference type="InterPro" id="IPR036691">
    <property type="entry name" value="Endo/exonu/phosph_ase_sf"/>
</dbReference>
<comment type="caution">
    <text evidence="3">The sequence shown here is derived from an EMBL/GenBank/DDBJ whole genome shotgun (WGS) entry which is preliminary data.</text>
</comment>
<dbReference type="SUPFAM" id="SSF56219">
    <property type="entry name" value="DNase I-like"/>
    <property type="match status" value="1"/>
</dbReference>
<accession>A0AAV5JCS2</accession>
<dbReference type="Gene3D" id="3.60.10.10">
    <property type="entry name" value="Endonuclease/exonuclease/phosphatase"/>
    <property type="match status" value="1"/>
</dbReference>
<sequence length="1401" mass="160807">MERRNPQGEDLRIPQNPWPIIQGRSFADVVKGSRGSDSRMVWQKKGLGENWQGMEYKVTSKDCAWLEGTYVGIVHSVEMVRNLQEKFYMEGYFHCRIRATGGKLVLLDCEDKEELKDLVEMASEWLGQWFEEVQPWSPNKIAQERRHIKINGSIYNLRFSEEEFTNSFFSLKQDFIPSLQSDSEENESWSIESFEGDHDFQDVGGIRQSVDEPGGADGEEDAVERHTRETNGKIQLQDPQDGDRTMDAVPDSIENFENFEFSKDGENRAWVTGMAQKGGNVVSNVGSKNEESCLLGLVEHNNRKSYGEVFKKRVGSDRGPNCEDSVSIPLGQDTMEGVSPLFIGRKIFSGNEIECSSQRVGERRASFGRSSGSDEGSVDDGGQRRVVGSQKKRKMKLRTCRSIYLQDVSVQRKQRRKKGQGRRSKQPSGRQILPEFIASPIGAVAGESHLGATAECDEEVICRIDEMEKRDSLAKADTEKKATGGVKKGVPVYILNIYSPCELSGKRALWEELQNLISNRKGNWCLGGDFNTVRSSRERAGCNGMSREMKDFDSFITESGLVDLPMAGRKYTWYNANGMSRIDRFLVSEDWLLRWCDVKQWGLERTVSDHCLVLLKYERVDWGPNPFKFFYAWLQDPGNSGTEVDRKIMEAERVIAQLDERGENVQLSPSDIEKRRSSFLELWKNLKLKENMWQQKSRLMWLKEGDANTKFFHRCVKGRWRKNEINSIQINGEQHKGVGEIKEKMVGYLEQLFTKDRWQRPKLDGISFRQIDGADNESLMAAFSEEEIKNAVWDCESSKTPGPDGFNLKFVKCMWEDIKTEIAGFIREFQEQGRLVRGSNASFITLIPKVENPHKIEEYRPISLIGIMYKIIVKLLANRLRKVLDKIIGEQQMAFIEGRQLVDGVVIANEVIDEAKRKKKRSFLFKVDFEKAYDKVCWDFLDYMLMRMGFCNTWRMWIHECLQSSTISVLVNGSPSKQFSVSKGLRQGDPLSPFLFLIVAEGLNGLMSSAVEKELYKGVTVGKDAVMITHLQFTDDTIFFGEATENNIMVIKSIMRTFELISGLKINLQKSQLMGINVEDGWGSKMAYRLCCKKGEFPFKYLGIPIGGSHRRLTMWLAVKEDGLWRRVIASKYGEGGGHWMDWVRNGAGACSSWWRDVRRIDNVEGEITRKGERVLPNGNYVQWNVEMESYLEKEAVRKGRRGSKGSCTVIEGVKIALGQPDEWEWIHSKDSRYSTKTAYSLLTKVPRCPTQEKVFKRVWNPNLPTKISAFNWKLLLNRLPTKSNLLKRGFGVIMGDGNCNLCQEEEEDATHLFLKCKNVRWIWKECDRWWGINIETQEDCWKTFEHPGAWTRNTRIRKGWDCTWSAIVWSIWLMQNQRIFQNQEMDPGGLILVMGIVSTL</sequence>
<protein>
    <recommendedName>
        <fullName evidence="2">Reverse transcriptase domain-containing protein</fullName>
    </recommendedName>
</protein>
<feature type="region of interest" description="Disordered" evidence="1">
    <location>
        <begin position="410"/>
        <end position="432"/>
    </location>
</feature>
<evidence type="ECO:0000313" key="3">
    <source>
        <dbReference type="EMBL" id="GKV09172.1"/>
    </source>
</evidence>
<dbReference type="CDD" id="cd01650">
    <property type="entry name" value="RT_nLTR_like"/>
    <property type="match status" value="1"/>
</dbReference>
<dbReference type="Pfam" id="PF03372">
    <property type="entry name" value="Exo_endo_phos"/>
    <property type="match status" value="1"/>
</dbReference>
<dbReference type="Proteomes" id="UP001054252">
    <property type="component" value="Unassembled WGS sequence"/>
</dbReference>
<evidence type="ECO:0000313" key="4">
    <source>
        <dbReference type="Proteomes" id="UP001054252"/>
    </source>
</evidence>
<name>A0AAV5JCS2_9ROSI</name>
<proteinExistence type="predicted"/>
<feature type="compositionally biased region" description="Basic residues" evidence="1">
    <location>
        <begin position="412"/>
        <end position="425"/>
    </location>
</feature>
<dbReference type="InterPro" id="IPR000477">
    <property type="entry name" value="RT_dom"/>
</dbReference>
<dbReference type="PANTHER" id="PTHR31635">
    <property type="entry name" value="REVERSE TRANSCRIPTASE DOMAIN-CONTAINING PROTEIN-RELATED"/>
    <property type="match status" value="1"/>
</dbReference>
<dbReference type="Pfam" id="PF00078">
    <property type="entry name" value="RVT_1"/>
    <property type="match status" value="1"/>
</dbReference>
<dbReference type="InterPro" id="IPR005135">
    <property type="entry name" value="Endo/exonuclease/phosphatase"/>
</dbReference>
<evidence type="ECO:0000259" key="2">
    <source>
        <dbReference type="PROSITE" id="PS50878"/>
    </source>
</evidence>
<reference evidence="3 4" key="1">
    <citation type="journal article" date="2021" name="Commun. Biol.">
        <title>The genome of Shorea leprosula (Dipterocarpaceae) highlights the ecological relevance of drought in aseasonal tropical rainforests.</title>
        <authorList>
            <person name="Ng K.K.S."/>
            <person name="Kobayashi M.J."/>
            <person name="Fawcett J.A."/>
            <person name="Hatakeyama M."/>
            <person name="Paape T."/>
            <person name="Ng C.H."/>
            <person name="Ang C.C."/>
            <person name="Tnah L.H."/>
            <person name="Lee C.T."/>
            <person name="Nishiyama T."/>
            <person name="Sese J."/>
            <person name="O'Brien M.J."/>
            <person name="Copetti D."/>
            <person name="Mohd Noor M.I."/>
            <person name="Ong R.C."/>
            <person name="Putra M."/>
            <person name="Sireger I.Z."/>
            <person name="Indrioko S."/>
            <person name="Kosugi Y."/>
            <person name="Izuno A."/>
            <person name="Isagi Y."/>
            <person name="Lee S.L."/>
            <person name="Shimizu K.K."/>
        </authorList>
    </citation>
    <scope>NUCLEOTIDE SEQUENCE [LARGE SCALE GENOMIC DNA]</scope>
    <source>
        <strain evidence="3">214</strain>
    </source>
</reference>
<dbReference type="Pfam" id="PF13966">
    <property type="entry name" value="zf-RVT"/>
    <property type="match status" value="1"/>
</dbReference>
<gene>
    <name evidence="3" type="ORF">SLEP1_g20714</name>
</gene>
<feature type="region of interest" description="Disordered" evidence="1">
    <location>
        <begin position="207"/>
        <end position="244"/>
    </location>
</feature>
<dbReference type="GO" id="GO:0003824">
    <property type="term" value="F:catalytic activity"/>
    <property type="evidence" value="ECO:0007669"/>
    <property type="project" value="InterPro"/>
</dbReference>
<feature type="region of interest" description="Disordered" evidence="1">
    <location>
        <begin position="359"/>
        <end position="395"/>
    </location>
</feature>
<dbReference type="PANTHER" id="PTHR31635:SF196">
    <property type="entry name" value="REVERSE TRANSCRIPTASE DOMAIN-CONTAINING PROTEIN-RELATED"/>
    <property type="match status" value="1"/>
</dbReference>
<keyword evidence="4" id="KW-1185">Reference proteome</keyword>
<dbReference type="PROSITE" id="PS50878">
    <property type="entry name" value="RT_POL"/>
    <property type="match status" value="1"/>
</dbReference>
<feature type="domain" description="Reverse transcriptase" evidence="2">
    <location>
        <begin position="828"/>
        <end position="1106"/>
    </location>
</feature>
<evidence type="ECO:0000256" key="1">
    <source>
        <dbReference type="SAM" id="MobiDB-lite"/>
    </source>
</evidence>
<dbReference type="EMBL" id="BPVZ01000030">
    <property type="protein sequence ID" value="GKV09172.1"/>
    <property type="molecule type" value="Genomic_DNA"/>
</dbReference>